<name>A0A8X6RA75_TRICX</name>
<dbReference type="EMBL" id="BMAU01021051">
    <property type="protein sequence ID" value="GFX88359.1"/>
    <property type="molecule type" value="Genomic_DNA"/>
</dbReference>
<dbReference type="Proteomes" id="UP000887159">
    <property type="component" value="Unassembled WGS sequence"/>
</dbReference>
<gene>
    <name evidence="2" type="ORF">TNCV_1705791</name>
</gene>
<protein>
    <submittedName>
        <fullName evidence="2">Uncharacterized protein</fullName>
    </submittedName>
</protein>
<evidence type="ECO:0000313" key="3">
    <source>
        <dbReference type="Proteomes" id="UP000887159"/>
    </source>
</evidence>
<reference evidence="2" key="1">
    <citation type="submission" date="2020-08" db="EMBL/GenBank/DDBJ databases">
        <title>Multicomponent nature underlies the extraordinary mechanical properties of spider dragline silk.</title>
        <authorList>
            <person name="Kono N."/>
            <person name="Nakamura H."/>
            <person name="Mori M."/>
            <person name="Yoshida Y."/>
            <person name="Ohtoshi R."/>
            <person name="Malay A.D."/>
            <person name="Moran D.A.P."/>
            <person name="Tomita M."/>
            <person name="Numata K."/>
            <person name="Arakawa K."/>
        </authorList>
    </citation>
    <scope>NUCLEOTIDE SEQUENCE</scope>
</reference>
<comment type="caution">
    <text evidence="2">The sequence shown here is derived from an EMBL/GenBank/DDBJ whole genome shotgun (WGS) entry which is preliminary data.</text>
</comment>
<accession>A0A8X6RA75</accession>
<sequence>MKIKDKQVRMAAPDHSGISRKSSWGASDFEGNRNDQTDVSRLNRGHLKSMTFEFGRKVFQTCSKCHLLLASSELIIDCLGVSFGKHPCESPSGTGLCWG</sequence>
<proteinExistence type="predicted"/>
<organism evidence="2 3">
    <name type="scientific">Trichonephila clavipes</name>
    <name type="common">Golden silk orbweaver</name>
    <name type="synonym">Nephila clavipes</name>
    <dbReference type="NCBI Taxonomy" id="2585209"/>
    <lineage>
        <taxon>Eukaryota</taxon>
        <taxon>Metazoa</taxon>
        <taxon>Ecdysozoa</taxon>
        <taxon>Arthropoda</taxon>
        <taxon>Chelicerata</taxon>
        <taxon>Arachnida</taxon>
        <taxon>Araneae</taxon>
        <taxon>Araneomorphae</taxon>
        <taxon>Entelegynae</taxon>
        <taxon>Araneoidea</taxon>
        <taxon>Nephilidae</taxon>
        <taxon>Trichonephila</taxon>
    </lineage>
</organism>
<evidence type="ECO:0000313" key="2">
    <source>
        <dbReference type="EMBL" id="GFX88359.1"/>
    </source>
</evidence>
<keyword evidence="3" id="KW-1185">Reference proteome</keyword>
<dbReference type="AlphaFoldDB" id="A0A8X6RA75"/>
<evidence type="ECO:0000256" key="1">
    <source>
        <dbReference type="SAM" id="MobiDB-lite"/>
    </source>
</evidence>
<feature type="region of interest" description="Disordered" evidence="1">
    <location>
        <begin position="1"/>
        <end position="40"/>
    </location>
</feature>